<dbReference type="Pfam" id="PF17782">
    <property type="entry name" value="WHD_DprA"/>
    <property type="match status" value="1"/>
</dbReference>
<dbReference type="PANTHER" id="PTHR43022">
    <property type="entry name" value="PROTEIN SMF"/>
    <property type="match status" value="1"/>
</dbReference>
<feature type="domain" description="DprA winged helix" evidence="3">
    <location>
        <begin position="320"/>
        <end position="378"/>
    </location>
</feature>
<dbReference type="RefSeq" id="WP_106178493.1">
    <property type="nucleotide sequence ID" value="NZ_PVNH01000004.1"/>
</dbReference>
<evidence type="ECO:0000313" key="4">
    <source>
        <dbReference type="EMBL" id="PRX48401.1"/>
    </source>
</evidence>
<dbReference type="EMBL" id="PVNH01000004">
    <property type="protein sequence ID" value="PRX48401.1"/>
    <property type="molecule type" value="Genomic_DNA"/>
</dbReference>
<dbReference type="InterPro" id="IPR057666">
    <property type="entry name" value="DrpA_SLOG"/>
</dbReference>
<dbReference type="GO" id="GO:0009294">
    <property type="term" value="P:DNA-mediated transformation"/>
    <property type="evidence" value="ECO:0007669"/>
    <property type="project" value="InterPro"/>
</dbReference>
<evidence type="ECO:0000259" key="3">
    <source>
        <dbReference type="Pfam" id="PF17782"/>
    </source>
</evidence>
<dbReference type="InterPro" id="IPR003488">
    <property type="entry name" value="DprA"/>
</dbReference>
<dbReference type="Pfam" id="PF02481">
    <property type="entry name" value="DNA_processg_A"/>
    <property type="match status" value="1"/>
</dbReference>
<organism evidence="4 5">
    <name type="scientific">Prauserella shujinwangii</name>
    <dbReference type="NCBI Taxonomy" id="1453103"/>
    <lineage>
        <taxon>Bacteria</taxon>
        <taxon>Bacillati</taxon>
        <taxon>Actinomycetota</taxon>
        <taxon>Actinomycetes</taxon>
        <taxon>Pseudonocardiales</taxon>
        <taxon>Pseudonocardiaceae</taxon>
        <taxon>Prauserella</taxon>
    </lineage>
</organism>
<evidence type="ECO:0000259" key="2">
    <source>
        <dbReference type="Pfam" id="PF02481"/>
    </source>
</evidence>
<proteinExistence type="inferred from homology"/>
<comment type="similarity">
    <text evidence="1">Belongs to the DprA/Smf family.</text>
</comment>
<evidence type="ECO:0000313" key="5">
    <source>
        <dbReference type="Proteomes" id="UP000238362"/>
    </source>
</evidence>
<dbReference type="InterPro" id="IPR041614">
    <property type="entry name" value="DprA_WH"/>
</dbReference>
<gene>
    <name evidence="4" type="ORF">B0I33_104217</name>
</gene>
<sequence>MSTDENGMARDHAPDDVRLARAYLLRVAEPPAPALAAFVGAHGPVEAAALVRRGQAPDSVLQETSARRELGLAERDLDEAERHGARLVVPEDAEWPAWPLLALDIATGRGVDGVAAPIALWVRGGARLDEAATEAIAVVGARAATPYGEHTAAELAYALAGGELAVFSGAAYGIDGAAHRGVLAAGGVTAAVLGCGLDAGYPAGHVGLLNRIAEHGLVVSEYPPGTPPARHRFLVRNRLIAGLTAGTVVVEAGARSGARNTAATAGTLGKVVMAVPGPVGSAQSVGCHQLIRDAAATLVASADDVLDTVGRLSAARAAPPPARRRTDGLGPQALRVHEALEGRGGRSPEEVATESGVPLARVRALLPALELDGFAERCETGWRRARS</sequence>
<comment type="caution">
    <text evidence="4">The sequence shown here is derived from an EMBL/GenBank/DDBJ whole genome shotgun (WGS) entry which is preliminary data.</text>
</comment>
<dbReference type="OrthoDB" id="9785707at2"/>
<reference evidence="4 5" key="1">
    <citation type="submission" date="2018-03" db="EMBL/GenBank/DDBJ databases">
        <title>Genomic Encyclopedia of Type Strains, Phase III (KMG-III): the genomes of soil and plant-associated and newly described type strains.</title>
        <authorList>
            <person name="Whitman W."/>
        </authorList>
    </citation>
    <scope>NUCLEOTIDE SEQUENCE [LARGE SCALE GENOMIC DNA]</scope>
    <source>
        <strain evidence="4 5">CGMCC 4.7125</strain>
    </source>
</reference>
<evidence type="ECO:0000256" key="1">
    <source>
        <dbReference type="ARBA" id="ARBA00006525"/>
    </source>
</evidence>
<dbReference type="Gene3D" id="3.40.50.450">
    <property type="match status" value="1"/>
</dbReference>
<feature type="domain" description="Smf/DprA SLOG" evidence="2">
    <location>
        <begin position="114"/>
        <end position="309"/>
    </location>
</feature>
<protein>
    <submittedName>
        <fullName evidence="4">DNA processing protein</fullName>
    </submittedName>
</protein>
<dbReference type="NCBIfam" id="TIGR00732">
    <property type="entry name" value="dprA"/>
    <property type="match status" value="1"/>
</dbReference>
<dbReference type="AlphaFoldDB" id="A0A2T0LWK3"/>
<keyword evidence="5" id="KW-1185">Reference proteome</keyword>
<name>A0A2T0LWK3_9PSEU</name>
<dbReference type="PANTHER" id="PTHR43022:SF1">
    <property type="entry name" value="PROTEIN SMF"/>
    <property type="match status" value="1"/>
</dbReference>
<dbReference type="SUPFAM" id="SSF102405">
    <property type="entry name" value="MCP/YpsA-like"/>
    <property type="match status" value="1"/>
</dbReference>
<accession>A0A2T0LWK3</accession>
<dbReference type="Proteomes" id="UP000238362">
    <property type="component" value="Unassembled WGS sequence"/>
</dbReference>